<dbReference type="Proteomes" id="UP000002313">
    <property type="component" value="Chromosome IV"/>
</dbReference>
<dbReference type="EMBL" id="CP001945">
    <property type="protein sequence ID" value="ADM11322.1"/>
    <property type="molecule type" value="Genomic_DNA"/>
</dbReference>
<dbReference type="KEGG" id="ein:Eint_040310"/>
<name>E0S6I7_ENCIT</name>
<reference evidence="1 2" key="1">
    <citation type="journal article" date="2010" name="Nat. Commun.">
        <title>The complete sequence of the smallest known nuclear genome from the microsporidian Encephalitozoon intestinalis.</title>
        <authorList>
            <person name="Corradi N."/>
            <person name="Pombert J.-F."/>
            <person name="Farinelli L."/>
            <person name="Didier E.S."/>
            <person name="Keeling P.J."/>
        </authorList>
    </citation>
    <scope>NUCLEOTIDE SEQUENCE [LARGE SCALE GENOMIC DNA]</scope>
    <source>
        <strain evidence="1 2">ATCC 50506</strain>
    </source>
</reference>
<dbReference type="VEuPathDB" id="MicrosporidiaDB:Eint_040310"/>
<keyword evidence="2" id="KW-1185">Reference proteome</keyword>
<gene>
    <name evidence="1" type="ORF">Eint_040310</name>
</gene>
<evidence type="ECO:0008006" key="3">
    <source>
        <dbReference type="Google" id="ProtNLM"/>
    </source>
</evidence>
<sequence length="400" mass="47057">MVDKMDKRSIRKLYLRKDPKDPYFRSSLTRLVAIGNPYLTFILHAMFRDVLPGIPCPAPFGILMKSGKTISYIVRRLMGRKVVLEAKSESEELYSNKWNESDYADIMKFLLNIERTNKRLLFVDQPFIRNVISKISEAEKARIIRFLEVSPLSISIMRTIRTENLTDTHLAVINLLKAKTMPYEEGFRYVHESNVDFKLLKRTFLKSTFSQIQKYFHILVDFFPEMMFGIRKPYSNRMQIFADPLSIPLKPRLLCVYIPACIYFIRRKSKSLSLVKNLDVLIKTIYIEKILSVSPRRYLLKKVIHQLILDTPILVKVIVMRRFPPNLIKKMVEYIPSFHLAYELSLKILSNDPSDSFYEELVEELLKKYPTKSNVKRFQACSHLFSNSLLERLKYLTETV</sequence>
<evidence type="ECO:0000313" key="1">
    <source>
        <dbReference type="EMBL" id="ADM11322.1"/>
    </source>
</evidence>
<evidence type="ECO:0000313" key="2">
    <source>
        <dbReference type="Proteomes" id="UP000002313"/>
    </source>
</evidence>
<dbReference type="AlphaFoldDB" id="E0S6I7"/>
<dbReference type="RefSeq" id="XP_003072682.1">
    <property type="nucleotide sequence ID" value="XM_003072636.1"/>
</dbReference>
<dbReference type="HOGENOM" id="CLU_688929_0_0_1"/>
<protein>
    <recommendedName>
        <fullName evidence="3">Symplekin C-terminal domain-containing protein</fullName>
    </recommendedName>
</protein>
<accession>E0S6I7</accession>
<dbReference type="GeneID" id="9699084"/>
<reference evidence="1 2" key="2">
    <citation type="journal article" date="2012" name="Proc. Natl. Acad. Sci. U.S.A.">
        <title>Gain and loss of multiple functionally related, horizontally transferred genes in the reduced genomes of two microsporidian parasites.</title>
        <authorList>
            <person name="Pombert J.-F."/>
            <person name="Selman M."/>
            <person name="Burki F."/>
            <person name="Bardell F.T."/>
            <person name="Farinelli L."/>
            <person name="Solter L.F."/>
            <person name="Whitman D.W."/>
            <person name="Weiss L.M."/>
            <person name="Corradi N."/>
            <person name="Keeling P.J."/>
        </authorList>
    </citation>
    <scope>NUCLEOTIDE SEQUENCE [LARGE SCALE GENOMIC DNA]</scope>
    <source>
        <strain evidence="1 2">ATCC 50506</strain>
    </source>
</reference>
<proteinExistence type="predicted"/>
<dbReference type="OrthoDB" id="2190938at2759"/>
<organism evidence="1 2">
    <name type="scientific">Encephalitozoon intestinalis (strain ATCC 50506)</name>
    <name type="common">Microsporidian parasite</name>
    <name type="synonym">Septata intestinalis</name>
    <dbReference type="NCBI Taxonomy" id="876142"/>
    <lineage>
        <taxon>Eukaryota</taxon>
        <taxon>Fungi</taxon>
        <taxon>Fungi incertae sedis</taxon>
        <taxon>Microsporidia</taxon>
        <taxon>Unikaryonidae</taxon>
        <taxon>Encephalitozoon</taxon>
    </lineage>
</organism>